<dbReference type="PANTHER" id="PTHR37201:SF1">
    <property type="entry name" value="WD REPEAT PROTEIN"/>
    <property type="match status" value="1"/>
</dbReference>
<gene>
    <name evidence="2" type="ORF">SELMODRAFT_445436</name>
</gene>
<accession>D8SIN7</accession>
<dbReference type="AlphaFoldDB" id="D8SIN7"/>
<feature type="region of interest" description="Disordered" evidence="1">
    <location>
        <begin position="67"/>
        <end position="99"/>
    </location>
</feature>
<organism evidence="3">
    <name type="scientific">Selaginella moellendorffii</name>
    <name type="common">Spikemoss</name>
    <dbReference type="NCBI Taxonomy" id="88036"/>
    <lineage>
        <taxon>Eukaryota</taxon>
        <taxon>Viridiplantae</taxon>
        <taxon>Streptophyta</taxon>
        <taxon>Embryophyta</taxon>
        <taxon>Tracheophyta</taxon>
        <taxon>Lycopodiopsida</taxon>
        <taxon>Selaginellales</taxon>
        <taxon>Selaginellaceae</taxon>
        <taxon>Selaginella</taxon>
    </lineage>
</organism>
<keyword evidence="3" id="KW-1185">Reference proteome</keyword>
<dbReference type="Gramene" id="EFJ15532">
    <property type="protein sequence ID" value="EFJ15532"/>
    <property type="gene ID" value="SELMODRAFT_445436"/>
</dbReference>
<dbReference type="HOGENOM" id="CLU_056089_0_0_1"/>
<dbReference type="eggNOG" id="ENOG502QURY">
    <property type="taxonomic scope" value="Eukaryota"/>
</dbReference>
<dbReference type="PANTHER" id="PTHR37201">
    <property type="entry name" value="WD REPEAT PROTEIN"/>
    <property type="match status" value="1"/>
</dbReference>
<evidence type="ECO:0000313" key="3">
    <source>
        <dbReference type="Proteomes" id="UP000001514"/>
    </source>
</evidence>
<dbReference type="OMA" id="PWDDKPY"/>
<proteinExistence type="predicted"/>
<dbReference type="EMBL" id="GL377622">
    <property type="protein sequence ID" value="EFJ15532.1"/>
    <property type="molecule type" value="Genomic_DNA"/>
</dbReference>
<name>D8SIN7_SELML</name>
<dbReference type="KEGG" id="smo:SELMODRAFT_445436"/>
<sequence>MAVLRATSPTVLPGECTSASWDSLAARQARISCTRRGFVCAAAAAATNGRPGASSSSGPGERQEYRFFEESDGGRESKSAATKDKRVGDSGPGNFGDRPYRTIPGLGKFYLDELDVITLLDPPYLSPLDPASYNHASFIWKKIGDVPEERRARLLELIHPSLMQSMWEVTGKRYDSPKLFAGDAFTLLPAPEIEEPYKKTIWHGKVGGDFWPWSWLRDITIEFFVSKDDGIYGQLSCSGLFGSVVSRYMPLYFKVQQAEFVSVTNDECDMVLDFSSGHLHLKDELPSSFRKPEKLSWPLENFVAYIRPAGPGVLVGQLWQKRSDAKEAPPLKLGKLVIVKGV</sequence>
<reference evidence="2 3" key="1">
    <citation type="journal article" date="2011" name="Science">
        <title>The Selaginella genome identifies genetic changes associated with the evolution of vascular plants.</title>
        <authorList>
            <person name="Banks J.A."/>
            <person name="Nishiyama T."/>
            <person name="Hasebe M."/>
            <person name="Bowman J.L."/>
            <person name="Gribskov M."/>
            <person name="dePamphilis C."/>
            <person name="Albert V.A."/>
            <person name="Aono N."/>
            <person name="Aoyama T."/>
            <person name="Ambrose B.A."/>
            <person name="Ashton N.W."/>
            <person name="Axtell M.J."/>
            <person name="Barker E."/>
            <person name="Barker M.S."/>
            <person name="Bennetzen J.L."/>
            <person name="Bonawitz N.D."/>
            <person name="Chapple C."/>
            <person name="Cheng C."/>
            <person name="Correa L.G."/>
            <person name="Dacre M."/>
            <person name="DeBarry J."/>
            <person name="Dreyer I."/>
            <person name="Elias M."/>
            <person name="Engstrom E.M."/>
            <person name="Estelle M."/>
            <person name="Feng L."/>
            <person name="Finet C."/>
            <person name="Floyd S.K."/>
            <person name="Frommer W.B."/>
            <person name="Fujita T."/>
            <person name="Gramzow L."/>
            <person name="Gutensohn M."/>
            <person name="Harholt J."/>
            <person name="Hattori M."/>
            <person name="Heyl A."/>
            <person name="Hirai T."/>
            <person name="Hiwatashi Y."/>
            <person name="Ishikawa M."/>
            <person name="Iwata M."/>
            <person name="Karol K.G."/>
            <person name="Koehler B."/>
            <person name="Kolukisaoglu U."/>
            <person name="Kubo M."/>
            <person name="Kurata T."/>
            <person name="Lalonde S."/>
            <person name="Li K."/>
            <person name="Li Y."/>
            <person name="Litt A."/>
            <person name="Lyons E."/>
            <person name="Manning G."/>
            <person name="Maruyama T."/>
            <person name="Michael T.P."/>
            <person name="Mikami K."/>
            <person name="Miyazaki S."/>
            <person name="Morinaga S."/>
            <person name="Murata T."/>
            <person name="Mueller-Roeber B."/>
            <person name="Nelson D.R."/>
            <person name="Obara M."/>
            <person name="Oguri Y."/>
            <person name="Olmstead R.G."/>
            <person name="Onodera N."/>
            <person name="Petersen B.L."/>
            <person name="Pils B."/>
            <person name="Prigge M."/>
            <person name="Rensing S.A."/>
            <person name="Riano-Pachon D.M."/>
            <person name="Roberts A.W."/>
            <person name="Sato Y."/>
            <person name="Scheller H.V."/>
            <person name="Schulz B."/>
            <person name="Schulz C."/>
            <person name="Shakirov E.V."/>
            <person name="Shibagaki N."/>
            <person name="Shinohara N."/>
            <person name="Shippen D.E."/>
            <person name="Soerensen I."/>
            <person name="Sotooka R."/>
            <person name="Sugimoto N."/>
            <person name="Sugita M."/>
            <person name="Sumikawa N."/>
            <person name="Tanurdzic M."/>
            <person name="Theissen G."/>
            <person name="Ulvskov P."/>
            <person name="Wakazuki S."/>
            <person name="Weng J.K."/>
            <person name="Willats W.W."/>
            <person name="Wipf D."/>
            <person name="Wolf P.G."/>
            <person name="Yang L."/>
            <person name="Zimmer A.D."/>
            <person name="Zhu Q."/>
            <person name="Mitros T."/>
            <person name="Hellsten U."/>
            <person name="Loque D."/>
            <person name="Otillar R."/>
            <person name="Salamov A."/>
            <person name="Schmutz J."/>
            <person name="Shapiro H."/>
            <person name="Lindquist E."/>
            <person name="Lucas S."/>
            <person name="Rokhsar D."/>
            <person name="Grigoriev I.V."/>
        </authorList>
    </citation>
    <scope>NUCLEOTIDE SEQUENCE [LARGE SCALE GENOMIC DNA]</scope>
</reference>
<evidence type="ECO:0000313" key="2">
    <source>
        <dbReference type="EMBL" id="EFJ15532.1"/>
    </source>
</evidence>
<evidence type="ECO:0000256" key="1">
    <source>
        <dbReference type="SAM" id="MobiDB-lite"/>
    </source>
</evidence>
<feature type="compositionally biased region" description="Basic and acidic residues" evidence="1">
    <location>
        <begin position="67"/>
        <end position="88"/>
    </location>
</feature>
<dbReference type="InParanoid" id="D8SIN7"/>
<dbReference type="FunCoup" id="D8SIN7">
    <property type="interactions" value="942"/>
</dbReference>
<protein>
    <submittedName>
        <fullName evidence="2">Uncharacterized protein</fullName>
    </submittedName>
</protein>
<dbReference type="Proteomes" id="UP000001514">
    <property type="component" value="Unassembled WGS sequence"/>
</dbReference>
<dbReference type="OrthoDB" id="505263at2759"/>